<dbReference type="PANTHER" id="PTHR43818">
    <property type="entry name" value="BCDNA.GH03377"/>
    <property type="match status" value="1"/>
</dbReference>
<evidence type="ECO:0000259" key="2">
    <source>
        <dbReference type="Pfam" id="PF01408"/>
    </source>
</evidence>
<evidence type="ECO:0000313" key="5">
    <source>
        <dbReference type="Proteomes" id="UP000076927"/>
    </source>
</evidence>
<accession>A0A172TEY5</accession>
<keyword evidence="5" id="KW-1185">Reference proteome</keyword>
<evidence type="ECO:0000313" key="4">
    <source>
        <dbReference type="EMBL" id="ANE45601.1"/>
    </source>
</evidence>
<dbReference type="InterPro" id="IPR036291">
    <property type="entry name" value="NAD(P)-bd_dom_sf"/>
</dbReference>
<dbReference type="PANTHER" id="PTHR43818:SF11">
    <property type="entry name" value="BCDNA.GH03377"/>
    <property type="match status" value="1"/>
</dbReference>
<dbReference type="STRING" id="1178515.SY83_04010"/>
<dbReference type="EMBL" id="CP011388">
    <property type="protein sequence ID" value="ANE45601.1"/>
    <property type="molecule type" value="Genomic_DNA"/>
</dbReference>
<sequence length="330" mass="36045">MKTIRWGIIGCGDVTEVKSGPGFQKAPNAALQAVMRRDASLAEDYAKRHGVPQWYSDAEALIHDPQVDAVYIATPPAYHKEYTLLCAQAGKPVYVEKPMALNTAECEAMIQACREAGVPLFVAFYRRALPKFIQVRDWIAEGLIGDVRFVQMTHYQPPSADERTGQSQAWRVNPAIAGGGKFVDLASHTLDIMDFILGPVQTAKGAASNQAGLYAADDIVSAQFLFESGVHGTGIWCFNAAQYVEMNEIVGSKGRIRFSTFVNDGPVEVFTETESFEKIFPPPAHIQQPLITLLTAALNGNGESPSNGETAMRTSRVMDAIYKDLLITLT</sequence>
<dbReference type="Pfam" id="PF22725">
    <property type="entry name" value="GFO_IDH_MocA_C3"/>
    <property type="match status" value="1"/>
</dbReference>
<dbReference type="InterPro" id="IPR000683">
    <property type="entry name" value="Gfo/Idh/MocA-like_OxRdtase_N"/>
</dbReference>
<dbReference type="KEGG" id="pswu:SY83_04010"/>
<name>A0A172TEY5_9BACL</name>
<evidence type="ECO:0000256" key="1">
    <source>
        <dbReference type="ARBA" id="ARBA00023002"/>
    </source>
</evidence>
<feature type="domain" description="Gfo/Idh/MocA-like oxidoreductase N-terminal" evidence="2">
    <location>
        <begin position="4"/>
        <end position="124"/>
    </location>
</feature>
<keyword evidence="1" id="KW-0560">Oxidoreductase</keyword>
<dbReference type="Gene3D" id="3.30.360.10">
    <property type="entry name" value="Dihydrodipicolinate Reductase, domain 2"/>
    <property type="match status" value="1"/>
</dbReference>
<dbReference type="SUPFAM" id="SSF51735">
    <property type="entry name" value="NAD(P)-binding Rossmann-fold domains"/>
    <property type="match status" value="1"/>
</dbReference>
<dbReference type="GO" id="GO:0016491">
    <property type="term" value="F:oxidoreductase activity"/>
    <property type="evidence" value="ECO:0007669"/>
    <property type="project" value="UniProtKB-KW"/>
</dbReference>
<dbReference type="OrthoDB" id="9815825at2"/>
<dbReference type="RefSeq" id="WP_068604469.1">
    <property type="nucleotide sequence ID" value="NZ_CP011388.1"/>
</dbReference>
<dbReference type="Proteomes" id="UP000076927">
    <property type="component" value="Chromosome"/>
</dbReference>
<gene>
    <name evidence="4" type="ORF">SY83_04010</name>
</gene>
<dbReference type="InterPro" id="IPR055170">
    <property type="entry name" value="GFO_IDH_MocA-like_dom"/>
</dbReference>
<dbReference type="GO" id="GO:0000166">
    <property type="term" value="F:nucleotide binding"/>
    <property type="evidence" value="ECO:0007669"/>
    <property type="project" value="InterPro"/>
</dbReference>
<evidence type="ECO:0000259" key="3">
    <source>
        <dbReference type="Pfam" id="PF22725"/>
    </source>
</evidence>
<organism evidence="4 5">
    <name type="scientific">Paenibacillus swuensis</name>
    <dbReference type="NCBI Taxonomy" id="1178515"/>
    <lineage>
        <taxon>Bacteria</taxon>
        <taxon>Bacillati</taxon>
        <taxon>Bacillota</taxon>
        <taxon>Bacilli</taxon>
        <taxon>Bacillales</taxon>
        <taxon>Paenibacillaceae</taxon>
        <taxon>Paenibacillus</taxon>
    </lineage>
</organism>
<feature type="domain" description="GFO/IDH/MocA-like oxidoreductase" evidence="3">
    <location>
        <begin position="132"/>
        <end position="257"/>
    </location>
</feature>
<protein>
    <submittedName>
        <fullName evidence="4">Oxidoreductase</fullName>
    </submittedName>
</protein>
<dbReference type="Gene3D" id="3.40.50.720">
    <property type="entry name" value="NAD(P)-binding Rossmann-like Domain"/>
    <property type="match status" value="1"/>
</dbReference>
<dbReference type="InterPro" id="IPR050463">
    <property type="entry name" value="Gfo/Idh/MocA_oxidrdct_glycsds"/>
</dbReference>
<dbReference type="PATRIC" id="fig|1178515.4.peg.797"/>
<dbReference type="Pfam" id="PF01408">
    <property type="entry name" value="GFO_IDH_MocA"/>
    <property type="match status" value="1"/>
</dbReference>
<reference evidence="4 5" key="1">
    <citation type="submission" date="2015-01" db="EMBL/GenBank/DDBJ databases">
        <title>Paenibacillus swuensis/DY6/whole genome sequencing.</title>
        <authorList>
            <person name="Kim M.K."/>
            <person name="Srinivasan S."/>
            <person name="Lee J.-J."/>
        </authorList>
    </citation>
    <scope>NUCLEOTIDE SEQUENCE [LARGE SCALE GENOMIC DNA]</scope>
    <source>
        <strain evidence="4 5">DY6</strain>
    </source>
</reference>
<dbReference type="SUPFAM" id="SSF55347">
    <property type="entry name" value="Glyceraldehyde-3-phosphate dehydrogenase-like, C-terminal domain"/>
    <property type="match status" value="1"/>
</dbReference>
<dbReference type="AlphaFoldDB" id="A0A172TEY5"/>
<proteinExistence type="predicted"/>